<sequence length="126" mass="14162">MSDHHHCYGPPPTTACRTSTIYHTTSACRITLFTGDPPFLRTIQTNTIDLDLTTNPTSKLRRKNINNHHHQPVRRSENHRRTTTDATLLSFIVPPPETLTTYSAVRVLDVDLNSNDKGGGDGIELW</sequence>
<comment type="caution">
    <text evidence="1">The sequence shown here is derived from an EMBL/GenBank/DDBJ whole genome shotgun (WGS) entry which is preliminary data.</text>
</comment>
<dbReference type="EMBL" id="CAKMRJ010001112">
    <property type="protein sequence ID" value="CAH1420766.1"/>
    <property type="molecule type" value="Genomic_DNA"/>
</dbReference>
<dbReference type="AlphaFoldDB" id="A0AAU9M5G1"/>
<dbReference type="Proteomes" id="UP001157418">
    <property type="component" value="Unassembled WGS sequence"/>
</dbReference>
<reference evidence="1 2" key="1">
    <citation type="submission" date="2022-01" db="EMBL/GenBank/DDBJ databases">
        <authorList>
            <person name="Xiong W."/>
            <person name="Schranz E."/>
        </authorList>
    </citation>
    <scope>NUCLEOTIDE SEQUENCE [LARGE SCALE GENOMIC DNA]</scope>
</reference>
<accession>A0AAU9M5G1</accession>
<name>A0AAU9M5G1_9ASTR</name>
<protein>
    <submittedName>
        <fullName evidence="1">Uncharacterized protein</fullName>
    </submittedName>
</protein>
<keyword evidence="2" id="KW-1185">Reference proteome</keyword>
<evidence type="ECO:0000313" key="1">
    <source>
        <dbReference type="EMBL" id="CAH1420766.1"/>
    </source>
</evidence>
<gene>
    <name evidence="1" type="ORF">LVIROSA_LOCUS8208</name>
</gene>
<proteinExistence type="predicted"/>
<evidence type="ECO:0000313" key="2">
    <source>
        <dbReference type="Proteomes" id="UP001157418"/>
    </source>
</evidence>
<organism evidence="1 2">
    <name type="scientific">Lactuca virosa</name>
    <dbReference type="NCBI Taxonomy" id="75947"/>
    <lineage>
        <taxon>Eukaryota</taxon>
        <taxon>Viridiplantae</taxon>
        <taxon>Streptophyta</taxon>
        <taxon>Embryophyta</taxon>
        <taxon>Tracheophyta</taxon>
        <taxon>Spermatophyta</taxon>
        <taxon>Magnoliopsida</taxon>
        <taxon>eudicotyledons</taxon>
        <taxon>Gunneridae</taxon>
        <taxon>Pentapetalae</taxon>
        <taxon>asterids</taxon>
        <taxon>campanulids</taxon>
        <taxon>Asterales</taxon>
        <taxon>Asteraceae</taxon>
        <taxon>Cichorioideae</taxon>
        <taxon>Cichorieae</taxon>
        <taxon>Lactucinae</taxon>
        <taxon>Lactuca</taxon>
    </lineage>
</organism>